<dbReference type="InterPro" id="IPR051710">
    <property type="entry name" value="Phosphatase_SH3-domain"/>
</dbReference>
<feature type="region of interest" description="Disordered" evidence="1">
    <location>
        <begin position="1"/>
        <end position="75"/>
    </location>
</feature>
<protein>
    <submittedName>
        <fullName evidence="2">Protein UBASH3A</fullName>
    </submittedName>
</protein>
<evidence type="ECO:0000313" key="2">
    <source>
        <dbReference type="EMBL" id="ADY46100.1"/>
    </source>
</evidence>
<name>F1L7J6_ASCSU</name>
<sequence length="384" mass="43745">MQKPGKSAVEESNADANNEKKVDRSDEGSSEESSESTEEKSKDGHQRQNEDLHEEAANKDNMKCKEVRPTTSYTTQTIDEHSSYYSREVAEMYNVEVRTGESVLDLSIPREICKVERSRPRRLIMVRHAERMERVFPAWLRLATTGDRYTPYNLGQPRSVPIRSGGMDAFHDDPSITRFGGITAELIGREIAAMKFPITGVYSSPALRCIETAHEFLKVLDSSVGETKIEYGLFEWLGWYEQMPQWMSVTELRQNNFCIDANYKPVYDSAALLQNREENTHDFYKRSAEVVCKILSRSSGAILIITHGPTIDASVRHLLKLGKTVPRWEELDAIGVKYPYCSTVVLEQDATGARWKLAAPLKCVTFLNQTTQPDYRFLQRKCLP</sequence>
<dbReference type="PANTHER" id="PTHR16469:SF27">
    <property type="entry name" value="UBIQUITIN-ASSOCIATED AND SH3 DOMAIN-CONTAINING BA-RELATED"/>
    <property type="match status" value="1"/>
</dbReference>
<dbReference type="EMBL" id="JI173120">
    <property type="protein sequence ID" value="ADY46100.1"/>
    <property type="molecule type" value="mRNA"/>
</dbReference>
<dbReference type="AlphaFoldDB" id="F1L7J6"/>
<dbReference type="SUPFAM" id="SSF53254">
    <property type="entry name" value="Phosphoglycerate mutase-like"/>
    <property type="match status" value="1"/>
</dbReference>
<dbReference type="Gene3D" id="3.40.50.1240">
    <property type="entry name" value="Phosphoglycerate mutase-like"/>
    <property type="match status" value="1"/>
</dbReference>
<dbReference type="PANTHER" id="PTHR16469">
    <property type="entry name" value="UBIQUITIN-ASSOCIATED AND SH3 DOMAIN-CONTAINING BA-RELATED"/>
    <property type="match status" value="1"/>
</dbReference>
<proteinExistence type="evidence at transcript level"/>
<evidence type="ECO:0000256" key="1">
    <source>
        <dbReference type="SAM" id="MobiDB-lite"/>
    </source>
</evidence>
<dbReference type="InterPro" id="IPR029033">
    <property type="entry name" value="His_PPase_superfam"/>
</dbReference>
<dbReference type="Pfam" id="PF00300">
    <property type="entry name" value="His_Phos_1"/>
    <property type="match status" value="1"/>
</dbReference>
<feature type="compositionally biased region" description="Basic and acidic residues" evidence="1">
    <location>
        <begin position="37"/>
        <end position="68"/>
    </location>
</feature>
<dbReference type="CDD" id="cd07067">
    <property type="entry name" value="HP_PGM_like"/>
    <property type="match status" value="1"/>
</dbReference>
<organism evidence="2">
    <name type="scientific">Ascaris suum</name>
    <name type="common">Pig roundworm</name>
    <name type="synonym">Ascaris lumbricoides</name>
    <dbReference type="NCBI Taxonomy" id="6253"/>
    <lineage>
        <taxon>Eukaryota</taxon>
        <taxon>Metazoa</taxon>
        <taxon>Ecdysozoa</taxon>
        <taxon>Nematoda</taxon>
        <taxon>Chromadorea</taxon>
        <taxon>Rhabditida</taxon>
        <taxon>Spirurina</taxon>
        <taxon>Ascaridomorpha</taxon>
        <taxon>Ascaridoidea</taxon>
        <taxon>Ascarididae</taxon>
        <taxon>Ascaris</taxon>
    </lineage>
</organism>
<dbReference type="InterPro" id="IPR013078">
    <property type="entry name" value="His_Pase_superF_clade-1"/>
</dbReference>
<dbReference type="GO" id="GO:0016791">
    <property type="term" value="F:phosphatase activity"/>
    <property type="evidence" value="ECO:0007669"/>
    <property type="project" value="UniProtKB-ARBA"/>
</dbReference>
<accession>F1L7J6</accession>
<reference evidence="2" key="1">
    <citation type="journal article" date="2011" name="Genome Res.">
        <title>Deep small RNA sequencing from the nematode Ascaris reveals conservation, functional diversification, and novel developmental profiles.</title>
        <authorList>
            <person name="Wang J."/>
            <person name="Czech B."/>
            <person name="Crunk A."/>
            <person name="Wallace A."/>
            <person name="Mitreva M."/>
            <person name="Hannon G.J."/>
            <person name="Davis R.E."/>
        </authorList>
    </citation>
    <scope>NUCLEOTIDE SEQUENCE</scope>
</reference>
<feature type="compositionally biased region" description="Basic and acidic residues" evidence="1">
    <location>
        <begin position="17"/>
        <end position="27"/>
    </location>
</feature>